<dbReference type="InterPro" id="IPR000768">
    <property type="entry name" value="ART"/>
</dbReference>
<name>A0A7L0HCU8_AREIN</name>
<proteinExistence type="inferred from homology"/>
<dbReference type="FunFam" id="3.90.176.10:FF:000001">
    <property type="entry name" value="NAD(P)(+)--arginine ADP-ribosyltransferase"/>
    <property type="match status" value="1"/>
</dbReference>
<keyword evidence="12" id="KW-1185">Reference proteome</keyword>
<dbReference type="Proteomes" id="UP000541811">
    <property type="component" value="Unassembled WGS sequence"/>
</dbReference>
<dbReference type="PANTHER" id="PTHR10339:SF19">
    <property type="entry name" value="GPI-LINKED NAD(P)(+)--ARGININE ADP-RIBOSYLTRANSFERASE 1"/>
    <property type="match status" value="1"/>
</dbReference>
<evidence type="ECO:0000256" key="3">
    <source>
        <dbReference type="ARBA" id="ARBA00022679"/>
    </source>
</evidence>
<organism evidence="11 12">
    <name type="scientific">Arenaria interpres</name>
    <name type="common">Ruddy turnstone</name>
    <name type="synonym">Tringa interpres</name>
    <dbReference type="NCBI Taxonomy" id="54971"/>
    <lineage>
        <taxon>Eukaryota</taxon>
        <taxon>Metazoa</taxon>
        <taxon>Chordata</taxon>
        <taxon>Craniata</taxon>
        <taxon>Vertebrata</taxon>
        <taxon>Euteleostomi</taxon>
        <taxon>Archelosauria</taxon>
        <taxon>Archosauria</taxon>
        <taxon>Dinosauria</taxon>
        <taxon>Saurischia</taxon>
        <taxon>Theropoda</taxon>
        <taxon>Coelurosauria</taxon>
        <taxon>Aves</taxon>
        <taxon>Neognathae</taxon>
        <taxon>Neoaves</taxon>
        <taxon>Charadriiformes</taxon>
        <taxon>Scolopacidae</taxon>
        <taxon>Arenaria</taxon>
    </lineage>
</organism>
<comment type="caution">
    <text evidence="11">The sequence shown here is derived from an EMBL/GenBank/DDBJ whole genome shotgun (WGS) entry which is preliminary data.</text>
</comment>
<dbReference type="InterPro" id="IPR050999">
    <property type="entry name" value="ADP-ribosyltransferase_ARG"/>
</dbReference>
<dbReference type="EMBL" id="VXAK01002072">
    <property type="protein sequence ID" value="NXK16843.1"/>
    <property type="molecule type" value="Genomic_DNA"/>
</dbReference>
<evidence type="ECO:0000313" key="12">
    <source>
        <dbReference type="Proteomes" id="UP000541811"/>
    </source>
</evidence>
<evidence type="ECO:0000256" key="4">
    <source>
        <dbReference type="ARBA" id="ARBA00022695"/>
    </source>
</evidence>
<dbReference type="PROSITE" id="PS51996">
    <property type="entry name" value="TR_MART"/>
    <property type="match status" value="1"/>
</dbReference>
<dbReference type="AlphaFoldDB" id="A0A7L0HCU8"/>
<feature type="signal peptide" evidence="10">
    <location>
        <begin position="1"/>
        <end position="16"/>
    </location>
</feature>
<dbReference type="GO" id="GO:0005615">
    <property type="term" value="C:extracellular space"/>
    <property type="evidence" value="ECO:0007669"/>
    <property type="project" value="UniProtKB-ARBA"/>
</dbReference>
<protein>
    <recommendedName>
        <fullName evidence="10">NAD(P)(+)--arginine ADP-ribosyltransferase</fullName>
        <ecNumber evidence="10">2.4.2.31</ecNumber>
    </recommendedName>
    <alternativeName>
        <fullName evidence="10">Mono(ADP-ribosyl)transferase</fullName>
    </alternativeName>
</protein>
<feature type="non-terminal residue" evidence="11">
    <location>
        <position position="1"/>
    </location>
</feature>
<evidence type="ECO:0000256" key="8">
    <source>
        <dbReference type="ARBA" id="ARBA00023157"/>
    </source>
</evidence>
<evidence type="ECO:0000256" key="6">
    <source>
        <dbReference type="ARBA" id="ARBA00022857"/>
    </source>
</evidence>
<evidence type="ECO:0000256" key="10">
    <source>
        <dbReference type="RuleBase" id="RU361228"/>
    </source>
</evidence>
<keyword evidence="4" id="KW-0548">Nucleotidyltransferase</keyword>
<evidence type="ECO:0000256" key="2">
    <source>
        <dbReference type="ARBA" id="ARBA00022676"/>
    </source>
</evidence>
<sequence>MEHLVLGLVLFAGTLAAGNPLFFQSIEETVLDMAPTSFDDQYQGCILKMKKKLGKLNHTEFTNNRVYAESWTQAAAKWQKREGHVPKPRALQRKHAVALLAYTLDRPLHKEFNMAVREAVHSHKEYLDKFHFKTLHFLLTQAVKILWKAQTPQCYQVYRGVQGIHFTAQRQDRVRFGQFASTSFLKSVAEGFGKDTFFSVSTCYGVPIRHFSFFPYEEEVLIPPYERFVVTSISKHGKRTHIELESNGTCSNYNCEWPKGKRHQDQRCDFSAGPSSGTSLLLWGLLLEDTALAAMGGP</sequence>
<feature type="chain" id="PRO_5029946435" description="NAD(P)(+)--arginine ADP-ribosyltransferase" evidence="10">
    <location>
        <begin position="17"/>
        <end position="298"/>
    </location>
</feature>
<accession>A0A7L0HCU8</accession>
<evidence type="ECO:0000256" key="5">
    <source>
        <dbReference type="ARBA" id="ARBA00022729"/>
    </source>
</evidence>
<keyword evidence="6 10" id="KW-0521">NADP</keyword>
<evidence type="ECO:0000256" key="7">
    <source>
        <dbReference type="ARBA" id="ARBA00023027"/>
    </source>
</evidence>
<reference evidence="11 12" key="1">
    <citation type="submission" date="2019-09" db="EMBL/GenBank/DDBJ databases">
        <title>Bird 10,000 Genomes (B10K) Project - Family phase.</title>
        <authorList>
            <person name="Zhang G."/>
        </authorList>
    </citation>
    <scope>NUCLEOTIDE SEQUENCE [LARGE SCALE GENOMIC DNA]</scope>
    <source>
        <strain evidence="11">B10K-DU-005-73</strain>
        <tissue evidence="11">Liver</tissue>
    </source>
</reference>
<dbReference type="GO" id="GO:0046677">
    <property type="term" value="P:response to antibiotic"/>
    <property type="evidence" value="ECO:0007669"/>
    <property type="project" value="UniProtKB-ARBA"/>
</dbReference>
<dbReference type="PANTHER" id="PTHR10339">
    <property type="entry name" value="ADP-RIBOSYLTRANSFERASE"/>
    <property type="match status" value="1"/>
</dbReference>
<evidence type="ECO:0000313" key="11">
    <source>
        <dbReference type="EMBL" id="NXK16843.1"/>
    </source>
</evidence>
<keyword evidence="5 10" id="KW-0732">Signal</keyword>
<dbReference type="GO" id="GO:0003950">
    <property type="term" value="F:NAD+ poly-ADP-ribosyltransferase activity"/>
    <property type="evidence" value="ECO:0007669"/>
    <property type="project" value="TreeGrafter"/>
</dbReference>
<dbReference type="PRINTS" id="PR00970">
    <property type="entry name" value="RIBTRNSFRASE"/>
</dbReference>
<dbReference type="EC" id="2.4.2.31" evidence="10"/>
<dbReference type="Gene3D" id="3.90.176.10">
    <property type="entry name" value="Toxin ADP-ribosyltransferase, Chain A, domain 1"/>
    <property type="match status" value="1"/>
</dbReference>
<dbReference type="GO" id="GO:0016779">
    <property type="term" value="F:nucleotidyltransferase activity"/>
    <property type="evidence" value="ECO:0007669"/>
    <property type="project" value="UniProtKB-KW"/>
</dbReference>
<dbReference type="Pfam" id="PF01129">
    <property type="entry name" value="ART"/>
    <property type="match status" value="1"/>
</dbReference>
<feature type="non-terminal residue" evidence="11">
    <location>
        <position position="298"/>
    </location>
</feature>
<keyword evidence="7 10" id="KW-0520">NAD</keyword>
<gene>
    <name evidence="11" type="primary">Madprt_0</name>
    <name evidence="11" type="ORF">AREINT_R06175</name>
</gene>
<dbReference type="SUPFAM" id="SSF56399">
    <property type="entry name" value="ADP-ribosylation"/>
    <property type="match status" value="1"/>
</dbReference>
<evidence type="ECO:0000256" key="1">
    <source>
        <dbReference type="ARBA" id="ARBA00009558"/>
    </source>
</evidence>
<keyword evidence="8" id="KW-1015">Disulfide bond</keyword>
<dbReference type="PROSITE" id="PS01291">
    <property type="entry name" value="ART"/>
    <property type="match status" value="1"/>
</dbReference>
<dbReference type="GO" id="GO:0106274">
    <property type="term" value="F:NAD+-protein-arginine ADP-ribosyltransferase activity"/>
    <property type="evidence" value="ECO:0007669"/>
    <property type="project" value="UniProtKB-EC"/>
</dbReference>
<evidence type="ECO:0000256" key="9">
    <source>
        <dbReference type="ARBA" id="ARBA00047597"/>
    </source>
</evidence>
<keyword evidence="2 10" id="KW-0328">Glycosyltransferase</keyword>
<comment type="catalytic activity">
    <reaction evidence="9 10">
        <text>L-arginyl-[protein] + NAD(+) = N(omega)-(ADP-D-ribosyl)-L-arginyl-[protein] + nicotinamide + H(+)</text>
        <dbReference type="Rhea" id="RHEA:19149"/>
        <dbReference type="Rhea" id="RHEA-COMP:10532"/>
        <dbReference type="Rhea" id="RHEA-COMP:15087"/>
        <dbReference type="ChEBI" id="CHEBI:15378"/>
        <dbReference type="ChEBI" id="CHEBI:17154"/>
        <dbReference type="ChEBI" id="CHEBI:29965"/>
        <dbReference type="ChEBI" id="CHEBI:57540"/>
        <dbReference type="ChEBI" id="CHEBI:142554"/>
        <dbReference type="EC" id="2.4.2.31"/>
    </reaction>
</comment>
<comment type="similarity">
    <text evidence="1 10">Belongs to the Arg-specific ADP-ribosyltransferase family.</text>
</comment>
<dbReference type="GO" id="GO:0044194">
    <property type="term" value="C:cytolytic granule"/>
    <property type="evidence" value="ECO:0007669"/>
    <property type="project" value="UniProtKB-ARBA"/>
</dbReference>
<keyword evidence="3 10" id="KW-0808">Transferase</keyword>